<evidence type="ECO:0000313" key="10">
    <source>
        <dbReference type="Proteomes" id="UP000182200"/>
    </source>
</evidence>
<dbReference type="STRING" id="1633631.GCA_001442925_01778"/>
<accession>A0A0N7MPU5</accession>
<dbReference type="PANTHER" id="PTHR36118:SF1">
    <property type="entry name" value="ION-TRANSLOCATING OXIDOREDUCTASE COMPLEX SUBUNIT G"/>
    <property type="match status" value="1"/>
</dbReference>
<feature type="domain" description="FMN-binding" evidence="6">
    <location>
        <begin position="87"/>
        <end position="159"/>
    </location>
</feature>
<sequence>MINLLLLILFLLIQGKKPEQVLSEIYPNAKIEIKNIVISDSQAEKVKELSGVKVETKLITFYIVKVNSKVKAYAYVDIHVVRTHPEVVLYVLNERGEIELIQILSFKEPPEYKADENWLNYLKGKTLGKDLLKLRKDVPNMTGATLTARAITDNARKVIALWKIIFEEGK</sequence>
<keyword evidence="4" id="KW-0288">FMN</keyword>
<accession>A0A0N7MZI3</accession>
<evidence type="ECO:0000256" key="5">
    <source>
        <dbReference type="ARBA" id="ARBA00022982"/>
    </source>
</evidence>
<proteinExistence type="predicted"/>
<evidence type="ECO:0000256" key="2">
    <source>
        <dbReference type="ARBA" id="ARBA00022553"/>
    </source>
</evidence>
<reference evidence="8" key="2">
    <citation type="submission" date="2015-11" db="EMBL/GenBank/DDBJ databases">
        <authorList>
            <person name="Zhang Y."/>
            <person name="Guo Z."/>
        </authorList>
    </citation>
    <scope>NUCLEOTIDE SEQUENCE [LARGE SCALE GENOMIC DNA]</scope>
    <source>
        <strain evidence="8">JGI-4</strain>
    </source>
</reference>
<gene>
    <name evidence="8" type="ORF">JGI4_01783</name>
    <name evidence="7" type="ORF">JGI8_00811</name>
</gene>
<dbReference type="Proteomes" id="UP000182011">
    <property type="component" value="Unassembled WGS sequence"/>
</dbReference>
<dbReference type="GO" id="GO:0005886">
    <property type="term" value="C:plasma membrane"/>
    <property type="evidence" value="ECO:0007669"/>
    <property type="project" value="InterPro"/>
</dbReference>
<accession>A0A0S4N8M3</accession>
<evidence type="ECO:0000256" key="1">
    <source>
        <dbReference type="ARBA" id="ARBA00022448"/>
    </source>
</evidence>
<accession>A0A0P1LS60</accession>
<accession>A0A0P1NUX2</accession>
<evidence type="ECO:0000313" key="8">
    <source>
        <dbReference type="EMBL" id="CUU07312.1"/>
    </source>
</evidence>
<dbReference type="OrthoDB" id="9811133at2"/>
<dbReference type="GO" id="GO:0010181">
    <property type="term" value="F:FMN binding"/>
    <property type="evidence" value="ECO:0007669"/>
    <property type="project" value="InterPro"/>
</dbReference>
<dbReference type="PANTHER" id="PTHR36118">
    <property type="entry name" value="ION-TRANSLOCATING OXIDOREDUCTASE COMPLEX SUBUNIT G"/>
    <property type="match status" value="1"/>
</dbReference>
<protein>
    <submittedName>
        <fullName evidence="8">FMN-binding domain-containing protein</fullName>
    </submittedName>
</protein>
<dbReference type="EMBL" id="CZVI01000008">
    <property type="protein sequence ID" value="CUS84560.1"/>
    <property type="molecule type" value="Genomic_DNA"/>
</dbReference>
<keyword evidence="1" id="KW-0813">Transport</keyword>
<keyword evidence="2" id="KW-0597">Phosphoprotein</keyword>
<name>A0A0N7MPU5_9BACT</name>
<keyword evidence="5" id="KW-0249">Electron transport</keyword>
<dbReference type="InterPro" id="IPR010209">
    <property type="entry name" value="Ion_transpt_RnfG/RsxG"/>
</dbReference>
<evidence type="ECO:0000313" key="9">
    <source>
        <dbReference type="Proteomes" id="UP000182011"/>
    </source>
</evidence>
<dbReference type="EMBL" id="FAOP01000006">
    <property type="protein sequence ID" value="CUU07312.1"/>
    <property type="molecule type" value="Genomic_DNA"/>
</dbReference>
<accession>A0A0P1MJ75</accession>
<evidence type="ECO:0000259" key="6">
    <source>
        <dbReference type="Pfam" id="PF04205"/>
    </source>
</evidence>
<accession>A0A0P1LZZ7</accession>
<accession>A0A0P1P260</accession>
<organism evidence="8 9">
    <name type="scientific">Candidatus Kryptonium thompsonii</name>
    <dbReference type="NCBI Taxonomy" id="1633631"/>
    <lineage>
        <taxon>Bacteria</taxon>
        <taxon>Pseudomonadati</taxon>
        <taxon>Candidatus Kryptoniota</taxon>
        <taxon>Candidatus Kryptonium</taxon>
    </lineage>
</organism>
<dbReference type="GO" id="GO:0009055">
    <property type="term" value="F:electron transfer activity"/>
    <property type="evidence" value="ECO:0007669"/>
    <property type="project" value="InterPro"/>
</dbReference>
<keyword evidence="3" id="KW-0285">Flavoprotein</keyword>
<reference evidence="9 10" key="1">
    <citation type="submission" date="2015-11" db="EMBL/GenBank/DDBJ databases">
        <authorList>
            <person name="Varghese N."/>
        </authorList>
    </citation>
    <scope>NUCLEOTIDE SEQUENCE [LARGE SCALE GENOMIC DNA]</scope>
    <source>
        <strain evidence="7 10">JGI-8</strain>
    </source>
</reference>
<accession>A0A0P1M465</accession>
<accession>A0A0N7MQR1</accession>
<evidence type="ECO:0000256" key="3">
    <source>
        <dbReference type="ARBA" id="ARBA00022630"/>
    </source>
</evidence>
<evidence type="ECO:0000313" key="7">
    <source>
        <dbReference type="EMBL" id="CUS84560.1"/>
    </source>
</evidence>
<dbReference type="Pfam" id="PF04205">
    <property type="entry name" value="FMN_bind"/>
    <property type="match status" value="1"/>
</dbReference>
<dbReference type="InterPro" id="IPR007329">
    <property type="entry name" value="FMN-bd"/>
</dbReference>
<evidence type="ECO:0000256" key="4">
    <source>
        <dbReference type="ARBA" id="ARBA00022643"/>
    </source>
</evidence>
<keyword evidence="10" id="KW-1185">Reference proteome</keyword>
<dbReference type="GO" id="GO:0022900">
    <property type="term" value="P:electron transport chain"/>
    <property type="evidence" value="ECO:0007669"/>
    <property type="project" value="InterPro"/>
</dbReference>
<dbReference type="AlphaFoldDB" id="A0A0N7MPU5"/>
<dbReference type="RefSeq" id="WP_047134600.1">
    <property type="nucleotide sequence ID" value="NZ_CZVI01000008.1"/>
</dbReference>
<dbReference type="Proteomes" id="UP000182200">
    <property type="component" value="Unassembled WGS sequence"/>
</dbReference>